<gene>
    <name evidence="3" type="ORF">CTHT_0021830</name>
</gene>
<dbReference type="KEGG" id="cthr:CTHT_0021830"/>
<dbReference type="Proteomes" id="UP000008066">
    <property type="component" value="Unassembled WGS sequence"/>
</dbReference>
<reference evidence="3 4" key="1">
    <citation type="journal article" date="2011" name="Cell">
        <title>Insight into structure and assembly of the nuclear pore complex by utilizing the genome of a eukaryotic thermophile.</title>
        <authorList>
            <person name="Amlacher S."/>
            <person name="Sarges P."/>
            <person name="Flemming D."/>
            <person name="van Noort V."/>
            <person name="Kunze R."/>
            <person name="Devos D.P."/>
            <person name="Arumugam M."/>
            <person name="Bork P."/>
            <person name="Hurt E."/>
        </authorList>
    </citation>
    <scope>NUCLEOTIDE SEQUENCE [LARGE SCALE GENOMIC DNA]</scope>
    <source>
        <strain evidence="4">DSM 1495 / CBS 144.50 / IMI 039719</strain>
    </source>
</reference>
<protein>
    <submittedName>
        <fullName evidence="3">Uncharacterized protein</fullName>
    </submittedName>
</protein>
<keyword evidence="4" id="KW-1185">Reference proteome</keyword>
<evidence type="ECO:0000313" key="4">
    <source>
        <dbReference type="Proteomes" id="UP000008066"/>
    </source>
</evidence>
<dbReference type="AlphaFoldDB" id="G0S3M9"/>
<keyword evidence="2" id="KW-0472">Membrane</keyword>
<dbReference type="OrthoDB" id="4585249at2759"/>
<evidence type="ECO:0000256" key="1">
    <source>
        <dbReference type="SAM" id="MobiDB-lite"/>
    </source>
</evidence>
<proteinExistence type="predicted"/>
<organism evidence="4">
    <name type="scientific">Chaetomium thermophilum (strain DSM 1495 / CBS 144.50 / IMI 039719)</name>
    <name type="common">Thermochaetoides thermophila</name>
    <dbReference type="NCBI Taxonomy" id="759272"/>
    <lineage>
        <taxon>Eukaryota</taxon>
        <taxon>Fungi</taxon>
        <taxon>Dikarya</taxon>
        <taxon>Ascomycota</taxon>
        <taxon>Pezizomycotina</taxon>
        <taxon>Sordariomycetes</taxon>
        <taxon>Sordariomycetidae</taxon>
        <taxon>Sordariales</taxon>
        <taxon>Chaetomiaceae</taxon>
        <taxon>Thermochaetoides</taxon>
    </lineage>
</organism>
<keyword evidence="2" id="KW-0812">Transmembrane</keyword>
<feature type="transmembrane region" description="Helical" evidence="2">
    <location>
        <begin position="31"/>
        <end position="53"/>
    </location>
</feature>
<name>G0S3M9_CHATD</name>
<feature type="region of interest" description="Disordered" evidence="1">
    <location>
        <begin position="1"/>
        <end position="27"/>
    </location>
</feature>
<evidence type="ECO:0000256" key="2">
    <source>
        <dbReference type="SAM" id="Phobius"/>
    </source>
</evidence>
<dbReference type="GeneID" id="18256221"/>
<evidence type="ECO:0000313" key="3">
    <source>
        <dbReference type="EMBL" id="EGS20356.1"/>
    </source>
</evidence>
<dbReference type="EMBL" id="GL988041">
    <property type="protein sequence ID" value="EGS20356.1"/>
    <property type="molecule type" value="Genomic_DNA"/>
</dbReference>
<dbReference type="RefSeq" id="XP_006692652.1">
    <property type="nucleotide sequence ID" value="XM_006692589.1"/>
</dbReference>
<dbReference type="OMA" id="IWHEGRN"/>
<accession>G0S3M9</accession>
<dbReference type="HOGENOM" id="CLU_2305770_0_0_1"/>
<sequence length="100" mass="11329">MRPIATGGPTKRSSRTGSEDITRFRARPSGILSPNTISTLALGSMLAGSWYIWHEGRNYKVNKKVQKYEEKPLGKHRGNVNADYMKYDNWVDSRRASKGK</sequence>
<keyword evidence="2" id="KW-1133">Transmembrane helix</keyword>